<comment type="caution">
    <text evidence="2">The sequence shown here is derived from an EMBL/GenBank/DDBJ whole genome shotgun (WGS) entry which is preliminary data.</text>
</comment>
<feature type="transmembrane region" description="Helical" evidence="1">
    <location>
        <begin position="282"/>
        <end position="304"/>
    </location>
</feature>
<feature type="transmembrane region" description="Helical" evidence="1">
    <location>
        <begin position="56"/>
        <end position="79"/>
    </location>
</feature>
<evidence type="ECO:0000313" key="3">
    <source>
        <dbReference type="Proteomes" id="UP001220658"/>
    </source>
</evidence>
<dbReference type="RefSeq" id="WP_195190798.1">
    <property type="nucleotide sequence ID" value="NZ_JADMUL010000003.1"/>
</dbReference>
<keyword evidence="1" id="KW-0472">Membrane</keyword>
<gene>
    <name evidence="2" type="ORF">POG00_02430</name>
</gene>
<evidence type="ECO:0000313" key="2">
    <source>
        <dbReference type="EMBL" id="MDC0827562.1"/>
    </source>
</evidence>
<sequence>MFDIMGAIHEAICLILISIASWFFNLYYFIIGHVASSDVVGGSFHNVFGNETVWNIVSSVHQTVVIPIAESILALFMLVQLIKISQRIDATATLPAVKDIVFLAVSYVLFHWLIVNSLGLLDAVYGVFNEITNSDALTGASIQLGNMTLETSGLDLKKASIGGCFILVITAFFSAGTGLIAYIVSIAVATARAIQLYVMAAFSPIPLALLGFEETRQSGISFLKNFCAACLAGAIMMFLFAAYPLILTSMTASLGVGDLNQLVNADSSVNVTGVVDSALEYAFAPLLGLLMFIGLSILLIVGLVKAGSWAKEILGS</sequence>
<dbReference type="EMBL" id="JAQNCK010000004">
    <property type="protein sequence ID" value="MDC0827562.1"/>
    <property type="molecule type" value="Genomic_DNA"/>
</dbReference>
<dbReference type="AlphaFoldDB" id="A0AAW6FQS4"/>
<organism evidence="2 3">
    <name type="scientific">Faecalitalea cylindroides</name>
    <dbReference type="NCBI Taxonomy" id="39483"/>
    <lineage>
        <taxon>Bacteria</taxon>
        <taxon>Bacillati</taxon>
        <taxon>Bacillota</taxon>
        <taxon>Erysipelotrichia</taxon>
        <taxon>Erysipelotrichales</taxon>
        <taxon>Erysipelotrichaceae</taxon>
        <taxon>Faecalitalea</taxon>
    </lineage>
</organism>
<feature type="transmembrane region" description="Helical" evidence="1">
    <location>
        <begin position="161"/>
        <end position="188"/>
    </location>
</feature>
<proteinExistence type="predicted"/>
<feature type="transmembrane region" description="Helical" evidence="1">
    <location>
        <begin position="194"/>
        <end position="213"/>
    </location>
</feature>
<reference evidence="2" key="1">
    <citation type="submission" date="2023-01" db="EMBL/GenBank/DDBJ databases">
        <title>Human gut microbiome strain richness.</title>
        <authorList>
            <person name="Chen-Liaw A."/>
        </authorList>
    </citation>
    <scope>NUCLEOTIDE SEQUENCE</scope>
    <source>
        <strain evidence="2">D55st1_G4_D55t1_190419</strain>
    </source>
</reference>
<evidence type="ECO:0000256" key="1">
    <source>
        <dbReference type="SAM" id="Phobius"/>
    </source>
</evidence>
<accession>A0AAW6FQS4</accession>
<keyword evidence="1" id="KW-0812">Transmembrane</keyword>
<name>A0AAW6FQS4_9FIRM</name>
<dbReference type="Proteomes" id="UP001220658">
    <property type="component" value="Unassembled WGS sequence"/>
</dbReference>
<dbReference type="Pfam" id="PF19478">
    <property type="entry name" value="TrbL_2"/>
    <property type="match status" value="1"/>
</dbReference>
<feature type="transmembrane region" description="Helical" evidence="1">
    <location>
        <begin position="12"/>
        <end position="36"/>
    </location>
</feature>
<dbReference type="InterPro" id="IPR045798">
    <property type="entry name" value="TrbL_Firmicutes"/>
</dbReference>
<feature type="transmembrane region" description="Helical" evidence="1">
    <location>
        <begin position="225"/>
        <end position="246"/>
    </location>
</feature>
<protein>
    <submittedName>
        <fullName evidence="2">CD0415/CD1112 family protein</fullName>
    </submittedName>
</protein>
<keyword evidence="1" id="KW-1133">Transmembrane helix</keyword>